<keyword evidence="5 6" id="KW-0378">Hydrolase</keyword>
<proteinExistence type="inferred from homology"/>
<evidence type="ECO:0000256" key="4">
    <source>
        <dbReference type="ARBA" id="ARBA00022729"/>
    </source>
</evidence>
<dbReference type="PANTHER" id="PTHR11069:SF23">
    <property type="entry name" value="LYSOSOMAL ACID GLUCOSYLCERAMIDASE"/>
    <property type="match status" value="1"/>
</dbReference>
<reference evidence="9" key="1">
    <citation type="submission" date="2018-10" db="EMBL/GenBank/DDBJ databases">
        <title>Transcriptome assembly of Aceria tosichella (Wheat curl mite) Type 2.</title>
        <authorList>
            <person name="Scully E.D."/>
            <person name="Geib S.M."/>
            <person name="Palmer N.A."/>
            <person name="Gupta A.K."/>
            <person name="Sarath G."/>
            <person name="Tatineni S."/>
        </authorList>
    </citation>
    <scope>NUCLEOTIDE SEQUENCE</scope>
    <source>
        <strain evidence="9">LincolnNE</strain>
    </source>
</reference>
<dbReference type="EC" id="3.2.1.45" evidence="3 6"/>
<keyword evidence="6" id="KW-0326">Glycosidase</keyword>
<organism evidence="9">
    <name type="scientific">Aceria tosichella</name>
    <name type="common">wheat curl mite</name>
    <dbReference type="NCBI Taxonomy" id="561515"/>
    <lineage>
        <taxon>Eukaryota</taxon>
        <taxon>Metazoa</taxon>
        <taxon>Ecdysozoa</taxon>
        <taxon>Arthropoda</taxon>
        <taxon>Chelicerata</taxon>
        <taxon>Arachnida</taxon>
        <taxon>Acari</taxon>
        <taxon>Acariformes</taxon>
        <taxon>Trombidiformes</taxon>
        <taxon>Prostigmata</taxon>
        <taxon>Eupodina</taxon>
        <taxon>Eriophyoidea</taxon>
        <taxon>Eriophyidae</taxon>
        <taxon>Eriophyinae</taxon>
        <taxon>Aceriini</taxon>
        <taxon>Aceria</taxon>
    </lineage>
</organism>
<evidence type="ECO:0000256" key="7">
    <source>
        <dbReference type="SAM" id="SignalP"/>
    </source>
</evidence>
<feature type="signal peptide" evidence="7">
    <location>
        <begin position="1"/>
        <end position="20"/>
    </location>
</feature>
<comment type="similarity">
    <text evidence="2 6">Belongs to the glycosyl hydrolase 30 family.</text>
</comment>
<dbReference type="GO" id="GO:0006680">
    <property type="term" value="P:glucosylceramide catabolic process"/>
    <property type="evidence" value="ECO:0007669"/>
    <property type="project" value="TreeGrafter"/>
</dbReference>
<keyword evidence="4 7" id="KW-0732">Signal</keyword>
<evidence type="ECO:0000256" key="5">
    <source>
        <dbReference type="ARBA" id="ARBA00022801"/>
    </source>
</evidence>
<dbReference type="InterPro" id="IPR017853">
    <property type="entry name" value="GH"/>
</dbReference>
<dbReference type="PANTHER" id="PTHR11069">
    <property type="entry name" value="GLUCOSYLCERAMIDASE"/>
    <property type="match status" value="1"/>
</dbReference>
<evidence type="ECO:0000259" key="8">
    <source>
        <dbReference type="Pfam" id="PF02055"/>
    </source>
</evidence>
<feature type="chain" id="PRO_5026229747" description="Glucosylceramidase" evidence="7">
    <location>
        <begin position="21"/>
        <end position="559"/>
    </location>
</feature>
<sequence>MKSIVIVLSFFLVLVQDSLGLADQQVDEQVSPAHSKSHGCALRVLDAKKYKSVCVCNSTYCDEFDFKWPTKRGEGLFVQTTKTGLRFYGHNLSKNDQEVAVASISPESSSSIDHASDVIELTVNITSERQSILGFGGAFTDAAGINIQGLPKRLRRRLMESYFGKHGSQYTFGRVVIGGADFSTRAYSLDDRPDGSSDFNLTHWSLAPEDHKYKIPLIKEAKKLVKSYKSSLSLFGSSWSPPAFMKTSHSLVRGHLIETDQVYRSNAQYLVKFYEAYKSEGIDFWGGTVQNEPVASDSRFYNFNSLEMSPEEAIKFVGKYLGPALAASGYTRDNFKLMVNDDNIDALLKQVPTILADADVRKYVAGVAFHWYNDGRVPYNVLSECYDKVKDKVEFFLMTEACIIPGILDKAVDLGSWERGERYANDIIEDLRRHSAGWVDWNLALDQKGRPNWVHGFVDSPVIVNRNRAEFYKQPMYYVLAHFSRFFRPGSVVIDVSVSGLSDDNQLMAVAAHKKDSGHLIVNVLNKSKDSKNLRIRVLGVSRDVIVHGMSMNTVVVKL</sequence>
<dbReference type="EMBL" id="GGYP01000990">
    <property type="protein sequence ID" value="MDE45761.1"/>
    <property type="molecule type" value="Transcribed_RNA"/>
</dbReference>
<keyword evidence="6" id="KW-0746">Sphingolipid metabolism</keyword>
<dbReference type="GO" id="GO:0016020">
    <property type="term" value="C:membrane"/>
    <property type="evidence" value="ECO:0007669"/>
    <property type="project" value="GOC"/>
</dbReference>
<dbReference type="SUPFAM" id="SSF51445">
    <property type="entry name" value="(Trans)glycosidases"/>
    <property type="match status" value="1"/>
</dbReference>
<protein>
    <recommendedName>
        <fullName evidence="3 6">Glucosylceramidase</fullName>
        <ecNumber evidence="3 6">3.2.1.45</ecNumber>
    </recommendedName>
</protein>
<comment type="catalytic activity">
    <reaction evidence="1">
        <text>a beta-D-glucosyl-(1&lt;-&gt;1')-N-acylsphing-4-enine + H2O = an N-acylsphing-4-enine + D-glucose</text>
        <dbReference type="Rhea" id="RHEA:13269"/>
        <dbReference type="ChEBI" id="CHEBI:4167"/>
        <dbReference type="ChEBI" id="CHEBI:15377"/>
        <dbReference type="ChEBI" id="CHEBI:22801"/>
        <dbReference type="ChEBI" id="CHEBI:52639"/>
        <dbReference type="EC" id="3.2.1.45"/>
    </reaction>
    <physiologicalReaction direction="left-to-right" evidence="1">
        <dbReference type="Rhea" id="RHEA:13270"/>
    </physiologicalReaction>
</comment>
<keyword evidence="6" id="KW-0443">Lipid metabolism</keyword>
<accession>A0A6G1S6B3</accession>
<name>A0A6G1S6B3_9ACAR</name>
<dbReference type="InterPro" id="IPR001139">
    <property type="entry name" value="Glyco_hydro_30"/>
</dbReference>
<evidence type="ECO:0000313" key="9">
    <source>
        <dbReference type="EMBL" id="MDE45761.1"/>
    </source>
</evidence>
<evidence type="ECO:0000256" key="2">
    <source>
        <dbReference type="ARBA" id="ARBA00005382"/>
    </source>
</evidence>
<dbReference type="GO" id="GO:0004348">
    <property type="term" value="F:glucosylceramidase activity"/>
    <property type="evidence" value="ECO:0007669"/>
    <property type="project" value="UniProtKB-EC"/>
</dbReference>
<dbReference type="Pfam" id="PF02055">
    <property type="entry name" value="Glyco_hydro_30"/>
    <property type="match status" value="1"/>
</dbReference>
<feature type="domain" description="Glycosyl hydrolase family 30 TIM-barrel" evidence="8">
    <location>
        <begin position="132"/>
        <end position="486"/>
    </location>
</feature>
<gene>
    <name evidence="9" type="primary">GBA_2</name>
    <name evidence="9" type="ORF">g.7496</name>
</gene>
<evidence type="ECO:0000256" key="3">
    <source>
        <dbReference type="ARBA" id="ARBA00012658"/>
    </source>
</evidence>
<evidence type="ECO:0000256" key="6">
    <source>
        <dbReference type="RuleBase" id="RU361188"/>
    </source>
</evidence>
<dbReference type="Gene3D" id="3.20.20.80">
    <property type="entry name" value="Glycosidases"/>
    <property type="match status" value="1"/>
</dbReference>
<dbReference type="InterPro" id="IPR033453">
    <property type="entry name" value="Glyco_hydro_30_TIM-barrel"/>
</dbReference>
<evidence type="ECO:0000256" key="1">
    <source>
        <dbReference type="ARBA" id="ARBA00001013"/>
    </source>
</evidence>
<dbReference type="AlphaFoldDB" id="A0A6G1S6B3"/>